<dbReference type="Proteomes" id="UP000675994">
    <property type="component" value="Chromosome"/>
</dbReference>
<dbReference type="AlphaFoldDB" id="A0AAQ0D7Z4"/>
<sequence length="110" mass="12856">MINYRSYSDEQQIFMLNIGGLDVYSIRKKVIKVIEKLIKPFLSQHHRYTFIDVDEVTVLTIQAETQFIPTLIRRLCKKGLAIYEVKLVEGQDALFDQFSAHMNKSKAYVL</sequence>
<evidence type="ECO:0000313" key="1">
    <source>
        <dbReference type="EMBL" id="QUM69839.1"/>
    </source>
</evidence>
<reference evidence="1" key="1">
    <citation type="journal article" date="2021" name="Front. Microbiol.">
        <title>Presence and Characterization of a Novel cfr-Carrying Tn558 Transposon Derivative in Staphylococcus delphini Isolated From Retail Food.</title>
        <authorList>
            <person name="Zhang F."/>
            <person name="Wu S."/>
            <person name="Huang J."/>
            <person name="Yang R."/>
            <person name="Zhang J."/>
            <person name="Lei T."/>
            <person name="Dai J."/>
            <person name="Ding Y."/>
            <person name="Xue L."/>
            <person name="Wang J."/>
            <person name="Chen M."/>
            <person name="Wu Q."/>
        </authorList>
    </citation>
    <scope>NUCLEOTIDE SEQUENCE</scope>
    <source>
        <strain evidence="1">2794-1</strain>
    </source>
</reference>
<evidence type="ECO:0000313" key="2">
    <source>
        <dbReference type="Proteomes" id="UP000675994"/>
    </source>
</evidence>
<accession>A0AAQ0D7Z4</accession>
<proteinExistence type="predicted"/>
<gene>
    <name evidence="1" type="ORF">IPU22_02500</name>
</gene>
<name>A0AAQ0D7Z4_9STAP</name>
<protein>
    <submittedName>
        <fullName evidence="1">Uncharacterized protein</fullName>
    </submittedName>
</protein>
<dbReference type="RefSeq" id="WP_212575148.1">
    <property type="nucleotide sequence ID" value="NZ_CP063367.1"/>
</dbReference>
<organism evidence="1 2">
    <name type="scientific">Staphylococcus delphini</name>
    <dbReference type="NCBI Taxonomy" id="53344"/>
    <lineage>
        <taxon>Bacteria</taxon>
        <taxon>Bacillati</taxon>
        <taxon>Bacillota</taxon>
        <taxon>Bacilli</taxon>
        <taxon>Bacillales</taxon>
        <taxon>Staphylococcaceae</taxon>
        <taxon>Staphylococcus</taxon>
        <taxon>Staphylococcus intermedius group</taxon>
    </lineage>
</organism>
<dbReference type="EMBL" id="CP063367">
    <property type="protein sequence ID" value="QUM69839.1"/>
    <property type="molecule type" value="Genomic_DNA"/>
</dbReference>